<dbReference type="AlphaFoldDB" id="A0A9D4BPS5"/>
<dbReference type="EMBL" id="JAIWYP010000015">
    <property type="protein sequence ID" value="KAH3702918.1"/>
    <property type="molecule type" value="Genomic_DNA"/>
</dbReference>
<protein>
    <submittedName>
        <fullName evidence="1">Uncharacterized protein</fullName>
    </submittedName>
</protein>
<organism evidence="1 2">
    <name type="scientific">Dreissena polymorpha</name>
    <name type="common">Zebra mussel</name>
    <name type="synonym">Mytilus polymorpha</name>
    <dbReference type="NCBI Taxonomy" id="45954"/>
    <lineage>
        <taxon>Eukaryota</taxon>
        <taxon>Metazoa</taxon>
        <taxon>Spiralia</taxon>
        <taxon>Lophotrochozoa</taxon>
        <taxon>Mollusca</taxon>
        <taxon>Bivalvia</taxon>
        <taxon>Autobranchia</taxon>
        <taxon>Heteroconchia</taxon>
        <taxon>Euheterodonta</taxon>
        <taxon>Imparidentia</taxon>
        <taxon>Neoheterodontei</taxon>
        <taxon>Myida</taxon>
        <taxon>Dreissenoidea</taxon>
        <taxon>Dreissenidae</taxon>
        <taxon>Dreissena</taxon>
    </lineage>
</organism>
<evidence type="ECO:0000313" key="1">
    <source>
        <dbReference type="EMBL" id="KAH3702918.1"/>
    </source>
</evidence>
<dbReference type="Proteomes" id="UP000828390">
    <property type="component" value="Unassembled WGS sequence"/>
</dbReference>
<gene>
    <name evidence="1" type="ORF">DPMN_077946</name>
</gene>
<evidence type="ECO:0000313" key="2">
    <source>
        <dbReference type="Proteomes" id="UP000828390"/>
    </source>
</evidence>
<proteinExistence type="predicted"/>
<reference evidence="1" key="2">
    <citation type="submission" date="2020-11" db="EMBL/GenBank/DDBJ databases">
        <authorList>
            <person name="McCartney M.A."/>
            <person name="Auch B."/>
            <person name="Kono T."/>
            <person name="Mallez S."/>
            <person name="Becker A."/>
            <person name="Gohl D.M."/>
            <person name="Silverstein K.A.T."/>
            <person name="Koren S."/>
            <person name="Bechman K.B."/>
            <person name="Herman A."/>
            <person name="Abrahante J.E."/>
            <person name="Garbe J."/>
        </authorList>
    </citation>
    <scope>NUCLEOTIDE SEQUENCE</scope>
    <source>
        <strain evidence="1">Duluth1</strain>
        <tissue evidence="1">Whole animal</tissue>
    </source>
</reference>
<accession>A0A9D4BPS5</accession>
<keyword evidence="2" id="KW-1185">Reference proteome</keyword>
<name>A0A9D4BPS5_DREPO</name>
<sequence length="100" mass="10876">MGREVFGDIYVKFSVSCVLCPRPGLAPVEKDGYYEGLVESVLGGKAELLVHNLLSLAIASVAIANRIRTSAVLVPSLVRVAPMYLKLVTISSFVPFIYIY</sequence>
<comment type="caution">
    <text evidence="1">The sequence shown here is derived from an EMBL/GenBank/DDBJ whole genome shotgun (WGS) entry which is preliminary data.</text>
</comment>
<reference evidence="1" key="1">
    <citation type="journal article" date="2019" name="bioRxiv">
        <title>The Genome of the Zebra Mussel, Dreissena polymorpha: A Resource for Invasive Species Research.</title>
        <authorList>
            <person name="McCartney M.A."/>
            <person name="Auch B."/>
            <person name="Kono T."/>
            <person name="Mallez S."/>
            <person name="Zhang Y."/>
            <person name="Obille A."/>
            <person name="Becker A."/>
            <person name="Abrahante J.E."/>
            <person name="Garbe J."/>
            <person name="Badalamenti J.P."/>
            <person name="Herman A."/>
            <person name="Mangelson H."/>
            <person name="Liachko I."/>
            <person name="Sullivan S."/>
            <person name="Sone E.D."/>
            <person name="Koren S."/>
            <person name="Silverstein K.A.T."/>
            <person name="Beckman K.B."/>
            <person name="Gohl D.M."/>
        </authorList>
    </citation>
    <scope>NUCLEOTIDE SEQUENCE</scope>
    <source>
        <strain evidence="1">Duluth1</strain>
        <tissue evidence="1">Whole animal</tissue>
    </source>
</reference>